<dbReference type="FunFam" id="3.40.50.720:FF:000033">
    <property type="entry name" value="Adenylyltransferase and sulfurtransferase MOCS3"/>
    <property type="match status" value="1"/>
</dbReference>
<protein>
    <recommendedName>
        <fullName evidence="10">Molybdopterin-synthase adenylyltransferase</fullName>
        <ecNumber evidence="9">2.7.7.80</ecNumber>
    </recommendedName>
    <alternativeName>
        <fullName evidence="13">MoaD protein adenylase</fullName>
    </alternativeName>
    <alternativeName>
        <fullName evidence="11">Molybdopterin-converting factor subunit 1 adenylase</fullName>
    </alternativeName>
    <alternativeName>
        <fullName evidence="12">Sulfur carrier protein MoaD adenylyltransferase</fullName>
    </alternativeName>
</protein>
<evidence type="ECO:0000256" key="5">
    <source>
        <dbReference type="ARBA" id="ARBA00022840"/>
    </source>
</evidence>
<keyword evidence="4" id="KW-0547">Nucleotide-binding</keyword>
<evidence type="ECO:0000256" key="13">
    <source>
        <dbReference type="ARBA" id="ARBA00078531"/>
    </source>
</evidence>
<dbReference type="Pfam" id="PF00581">
    <property type="entry name" value="Rhodanese"/>
    <property type="match status" value="1"/>
</dbReference>
<evidence type="ECO:0000256" key="9">
    <source>
        <dbReference type="ARBA" id="ARBA00066884"/>
    </source>
</evidence>
<dbReference type="InterPro" id="IPR045886">
    <property type="entry name" value="ThiF/MoeB/HesA"/>
</dbReference>
<dbReference type="PROSITE" id="PS50206">
    <property type="entry name" value="RHODANESE_3"/>
    <property type="match status" value="1"/>
</dbReference>
<dbReference type="PANTHER" id="PTHR10953">
    <property type="entry name" value="UBIQUITIN-ACTIVATING ENZYME E1"/>
    <property type="match status" value="1"/>
</dbReference>
<evidence type="ECO:0000256" key="11">
    <source>
        <dbReference type="ARBA" id="ARBA00075110"/>
    </source>
</evidence>
<dbReference type="SUPFAM" id="SSF54285">
    <property type="entry name" value="MoaD/ThiS"/>
    <property type="match status" value="1"/>
</dbReference>
<keyword evidence="3 15" id="KW-0808">Transferase</keyword>
<dbReference type="CDD" id="cd00158">
    <property type="entry name" value="RHOD"/>
    <property type="match status" value="1"/>
</dbReference>
<dbReference type="GO" id="GO:0061605">
    <property type="term" value="F:molybdopterin-synthase adenylyltransferase activity"/>
    <property type="evidence" value="ECO:0007669"/>
    <property type="project" value="UniProtKB-EC"/>
</dbReference>
<dbReference type="Gene3D" id="3.40.250.10">
    <property type="entry name" value="Rhodanese-like domain"/>
    <property type="match status" value="1"/>
</dbReference>
<dbReference type="Pfam" id="PF02597">
    <property type="entry name" value="ThiS"/>
    <property type="match status" value="1"/>
</dbReference>
<dbReference type="InterPro" id="IPR035985">
    <property type="entry name" value="Ubiquitin-activating_enz"/>
</dbReference>
<dbReference type="EMBL" id="FNFD01000010">
    <property type="protein sequence ID" value="SDK75234.1"/>
    <property type="molecule type" value="Genomic_DNA"/>
</dbReference>
<evidence type="ECO:0000259" key="14">
    <source>
        <dbReference type="PROSITE" id="PS50206"/>
    </source>
</evidence>
<comment type="function">
    <text evidence="7">Catalyzes the adenylation by ATP of the carboxyl group of the C-terminal glycine of sulfur carrier protein MoaD.</text>
</comment>
<dbReference type="Proteomes" id="UP000198706">
    <property type="component" value="Unassembled WGS sequence"/>
</dbReference>
<dbReference type="EC" id="2.7.7.80" evidence="9"/>
<gene>
    <name evidence="15" type="ORF">SAMN05216186_11053</name>
</gene>
<dbReference type="Gene3D" id="3.10.20.30">
    <property type="match status" value="1"/>
</dbReference>
<evidence type="ECO:0000256" key="12">
    <source>
        <dbReference type="ARBA" id="ARBA00075328"/>
    </source>
</evidence>
<dbReference type="GO" id="GO:0008641">
    <property type="term" value="F:ubiquitin-like modifier activating enzyme activity"/>
    <property type="evidence" value="ECO:0007669"/>
    <property type="project" value="InterPro"/>
</dbReference>
<sequence length="471" mass="51583">MKTVIFPEVLARVAKLPGTAIPAEGRTLRELVNAICERHAELRAHLFYQNDSFKEHFLLTANGGLVDPDSELPEGCEVDIMLATSGGLDVDQLSNEEIKRYVRHITLPNVGREGQLRLKKARVLMIGTGGLGSPISLYLAAAGVGTLGLIDFDVVESSNLQRQIVHGTSTLGLPKVESAKRRLLDINPDIRVIPYNCALNADNALPLIAEYDLVVDGSDNFATRYLINDACVMLNKPFVYGAIYRFDGQISVFNHQDGPCYRCLFPKSPPPELAPNCSAGGVIGVLPGVVGMIQATEAVKLILGIGEPLSGRLMRFDALSMRFNEIRFAKRADCPACSANPSITSLREEQQVCASSLPSQPLLAADAYIEPKALQRILHERREDAVLLDVRDANECEVCSLEGSLNIPLSELDQRLDELDKDKTYYVVCYGGSRAERAASRMLEASIGNTFVLEGGIKRWVRDVDPSMPIY</sequence>
<evidence type="ECO:0000313" key="15">
    <source>
        <dbReference type="EMBL" id="SDK75234.1"/>
    </source>
</evidence>
<dbReference type="STRING" id="137658.SAMN05216186_11053"/>
<keyword evidence="16" id="KW-1185">Reference proteome</keyword>
<accession>A0A1G9EGK0</accession>
<dbReference type="Pfam" id="PF00899">
    <property type="entry name" value="ThiF"/>
    <property type="match status" value="1"/>
</dbReference>
<dbReference type="GO" id="GO:0008146">
    <property type="term" value="F:sulfotransferase activity"/>
    <property type="evidence" value="ECO:0007669"/>
    <property type="project" value="TreeGrafter"/>
</dbReference>
<dbReference type="InterPro" id="IPR012675">
    <property type="entry name" value="Beta-grasp_dom_sf"/>
</dbReference>
<dbReference type="NCBIfam" id="NF004281">
    <property type="entry name" value="PRK05690.1"/>
    <property type="match status" value="1"/>
</dbReference>
<comment type="catalytic activity">
    <reaction evidence="6">
        <text>[molybdopterin-synthase sulfur-carrier protein]-C-terminal Gly-Gly + ATP + H(+) = [molybdopterin-synthase sulfur-carrier protein]-C-terminal Gly-Gly-AMP + diphosphate</text>
        <dbReference type="Rhea" id="RHEA:43616"/>
        <dbReference type="Rhea" id="RHEA-COMP:12159"/>
        <dbReference type="Rhea" id="RHEA-COMP:12202"/>
        <dbReference type="ChEBI" id="CHEBI:15378"/>
        <dbReference type="ChEBI" id="CHEBI:30616"/>
        <dbReference type="ChEBI" id="CHEBI:33019"/>
        <dbReference type="ChEBI" id="CHEBI:90618"/>
        <dbReference type="ChEBI" id="CHEBI:90778"/>
        <dbReference type="EC" id="2.7.7.80"/>
    </reaction>
</comment>
<dbReference type="CDD" id="cd00757">
    <property type="entry name" value="ThiF_MoeB_HesA_family"/>
    <property type="match status" value="1"/>
</dbReference>
<dbReference type="Gene3D" id="3.40.50.720">
    <property type="entry name" value="NAD(P)-binding Rossmann-like Domain"/>
    <property type="match status" value="1"/>
</dbReference>
<evidence type="ECO:0000256" key="6">
    <source>
        <dbReference type="ARBA" id="ARBA00052218"/>
    </source>
</evidence>
<feature type="domain" description="Rhodanese" evidence="14">
    <location>
        <begin position="381"/>
        <end position="469"/>
    </location>
</feature>
<comment type="pathway">
    <text evidence="1">Cofactor biosynthesis; molybdopterin biosynthesis.</text>
</comment>
<evidence type="ECO:0000313" key="16">
    <source>
        <dbReference type="Proteomes" id="UP000198706"/>
    </source>
</evidence>
<evidence type="ECO:0000256" key="2">
    <source>
        <dbReference type="ARBA" id="ARBA00009919"/>
    </source>
</evidence>
<dbReference type="InterPro" id="IPR001763">
    <property type="entry name" value="Rhodanese-like_dom"/>
</dbReference>
<keyword evidence="5" id="KW-0067">ATP-binding</keyword>
<reference evidence="15 16" key="1">
    <citation type="submission" date="2016-10" db="EMBL/GenBank/DDBJ databases">
        <authorList>
            <person name="de Groot N.N."/>
        </authorList>
    </citation>
    <scope>NUCLEOTIDE SEQUENCE [LARGE SCALE GENOMIC DNA]</scope>
    <source>
        <strain evidence="15 16">JCM 21544</strain>
    </source>
</reference>
<organism evidence="15 16">
    <name type="scientific">Pseudomonas indica</name>
    <dbReference type="NCBI Taxonomy" id="137658"/>
    <lineage>
        <taxon>Bacteria</taxon>
        <taxon>Pseudomonadati</taxon>
        <taxon>Pseudomonadota</taxon>
        <taxon>Gammaproteobacteria</taxon>
        <taxon>Pseudomonadales</taxon>
        <taxon>Pseudomonadaceae</taxon>
        <taxon>Pseudomonas</taxon>
    </lineage>
</organism>
<dbReference type="SMART" id="SM00450">
    <property type="entry name" value="RHOD"/>
    <property type="match status" value="1"/>
</dbReference>
<dbReference type="PANTHER" id="PTHR10953:SF102">
    <property type="entry name" value="ADENYLYLTRANSFERASE AND SULFURTRANSFERASE MOCS3"/>
    <property type="match status" value="1"/>
</dbReference>
<proteinExistence type="inferred from homology"/>
<evidence type="ECO:0000256" key="4">
    <source>
        <dbReference type="ARBA" id="ARBA00022741"/>
    </source>
</evidence>
<name>A0A1G9EGK0_9PSED</name>
<dbReference type="CDD" id="cd17040">
    <property type="entry name" value="Ubl_MoaD_like"/>
    <property type="match status" value="1"/>
</dbReference>
<evidence type="ECO:0000256" key="1">
    <source>
        <dbReference type="ARBA" id="ARBA00005046"/>
    </source>
</evidence>
<keyword evidence="15" id="KW-0548">Nucleotidyltransferase</keyword>
<dbReference type="InterPro" id="IPR000594">
    <property type="entry name" value="ThiF_NAD_FAD-bd"/>
</dbReference>
<dbReference type="GO" id="GO:0005524">
    <property type="term" value="F:ATP binding"/>
    <property type="evidence" value="ECO:0007669"/>
    <property type="project" value="UniProtKB-KW"/>
</dbReference>
<dbReference type="GO" id="GO:0005829">
    <property type="term" value="C:cytosol"/>
    <property type="evidence" value="ECO:0007669"/>
    <property type="project" value="TreeGrafter"/>
</dbReference>
<evidence type="ECO:0000256" key="10">
    <source>
        <dbReference type="ARBA" id="ARBA00073635"/>
    </source>
</evidence>
<comment type="similarity">
    <text evidence="2">Belongs to the HesA/MoeB/ThiF family.</text>
</comment>
<dbReference type="SUPFAM" id="SSF69572">
    <property type="entry name" value="Activating enzymes of the ubiquitin-like proteins"/>
    <property type="match status" value="1"/>
</dbReference>
<evidence type="ECO:0000256" key="8">
    <source>
        <dbReference type="ARBA" id="ARBA00063809"/>
    </source>
</evidence>
<dbReference type="InterPro" id="IPR003749">
    <property type="entry name" value="ThiS/MoaD-like"/>
</dbReference>
<evidence type="ECO:0000256" key="3">
    <source>
        <dbReference type="ARBA" id="ARBA00022679"/>
    </source>
</evidence>
<dbReference type="GO" id="GO:0004792">
    <property type="term" value="F:thiosulfate-cyanide sulfurtransferase activity"/>
    <property type="evidence" value="ECO:0007669"/>
    <property type="project" value="TreeGrafter"/>
</dbReference>
<comment type="subunit">
    <text evidence="8">Homodimer. Forms a stable heterotetrameric complex of 2 MoeB and 2 MoaD during adenylation of MoaD.</text>
</comment>
<evidence type="ECO:0000256" key="7">
    <source>
        <dbReference type="ARBA" id="ARBA00055169"/>
    </source>
</evidence>
<dbReference type="InterPro" id="IPR036873">
    <property type="entry name" value="Rhodanese-like_dom_sf"/>
</dbReference>
<dbReference type="AlphaFoldDB" id="A0A1G9EGK0"/>
<dbReference type="InterPro" id="IPR016155">
    <property type="entry name" value="Mopterin_synth/thiamin_S_b"/>
</dbReference>